<dbReference type="PROSITE" id="PS50056">
    <property type="entry name" value="TYR_PHOSPHATASE_2"/>
    <property type="match status" value="1"/>
</dbReference>
<dbReference type="InterPro" id="IPR029021">
    <property type="entry name" value="Prot-tyrosine_phosphatase-like"/>
</dbReference>
<dbReference type="GO" id="GO:0140096">
    <property type="term" value="F:catalytic activity, acting on a protein"/>
    <property type="evidence" value="ECO:0007669"/>
    <property type="project" value="UniProtKB-ARBA"/>
</dbReference>
<feature type="domain" description="Tyrosine specific protein phosphatases" evidence="2">
    <location>
        <begin position="575"/>
        <end position="647"/>
    </location>
</feature>
<dbReference type="GO" id="GO:0004484">
    <property type="term" value="F:mRNA guanylyltransferase activity"/>
    <property type="evidence" value="ECO:0007669"/>
    <property type="project" value="TreeGrafter"/>
</dbReference>
<dbReference type="FunFam" id="3.90.190.10:FF:000090">
    <property type="entry name" value="Dual specificity phosphatase catalytic domain protein"/>
    <property type="match status" value="1"/>
</dbReference>
<dbReference type="SMART" id="SM00404">
    <property type="entry name" value="PTPc_motif"/>
    <property type="match status" value="1"/>
</dbReference>
<dbReference type="PROSITE" id="PS00383">
    <property type="entry name" value="TYR_PHOSPHATASE_1"/>
    <property type="match status" value="1"/>
</dbReference>
<proteinExistence type="predicted"/>
<dbReference type="InterPro" id="IPR029058">
    <property type="entry name" value="AB_hydrolase_fold"/>
</dbReference>
<dbReference type="InterPro" id="IPR000387">
    <property type="entry name" value="Tyr_Pase_dom"/>
</dbReference>
<dbReference type="Gene3D" id="3.90.190.10">
    <property type="entry name" value="Protein tyrosine phosphatase superfamily"/>
    <property type="match status" value="1"/>
</dbReference>
<evidence type="ECO:0000256" key="1">
    <source>
        <dbReference type="SAM" id="MobiDB-lite"/>
    </source>
</evidence>
<dbReference type="STRING" id="363999.A0A439DBQ9"/>
<comment type="caution">
    <text evidence="3">The sequence shown here is derived from an EMBL/GenBank/DDBJ whole genome shotgun (WGS) entry which is preliminary data.</text>
</comment>
<evidence type="ECO:0000259" key="2">
    <source>
        <dbReference type="PROSITE" id="PS50056"/>
    </source>
</evidence>
<dbReference type="Pfam" id="PF00782">
    <property type="entry name" value="DSPc"/>
    <property type="match status" value="1"/>
</dbReference>
<dbReference type="GO" id="GO:0006370">
    <property type="term" value="P:7-methylguanosine mRNA capping"/>
    <property type="evidence" value="ECO:0007669"/>
    <property type="project" value="TreeGrafter"/>
</dbReference>
<dbReference type="InterPro" id="IPR016130">
    <property type="entry name" value="Tyr_Pase_AS"/>
</dbReference>
<dbReference type="SUPFAM" id="SSF53474">
    <property type="entry name" value="alpha/beta-Hydrolases"/>
    <property type="match status" value="1"/>
</dbReference>
<sequence>MPSSLTVSPLVEPSSVGLGLALALGGALILYRMAKARNTVPGSWDPETTDPPLLRNHSEIKSYNSAWSGITFLGLRIFYRRHPKADELPKDPAPLPLLVFIHGLGGSVAQFHPLLTSLSNSASCLAIDLPGCGRSQFAVTAWDAYTTENLTSLTEAIINDYVEEGQGVVLIAHSMGTAIAAAIANKKSTNRLSPPLNVMGIIGICPLSGPPPEALVRSFRRLLWIPDFIFNLWRAWDRRGGPESASVKRFVGPGSDLEVRQLQDRFNNQSRTSVFRRMAWGSLPVYIDGKPTGGLFGNASWADLDLPIFLVGGEHDTVIPPKEVGKVEEMLKAAAEDQEIYDKYHGANRSYVSASDGRALGEAAAPANPSTAPRDHMPQSIEEISQDDFTRKKAFLASGGEESFLEDPTTPRDHQDPGSSSDIPSQPIHPKKTVQSTILPAGHALLYMPATVRILAGLVSDFMNEHITGRFSLGWQLQYLSREGKWDVKNLAKWKGVQPVSDPIGGIFRALKTLREVDEEHCPKMFAAKWGNEIKDIIDISHADPVYDPKSFSDSIKYHKFPTVSKIPPTDVEVAGFINLVDKVREDQKRRSSSGGNWSDDYVIGVHCHYGFNRTGYFVVCYLIERCGYGVQKAIETFAEARPNGIRHSHFLDRLFVRYSGFTQ</sequence>
<dbReference type="PANTHER" id="PTHR10367">
    <property type="entry name" value="MRNA-CAPPING ENZYME"/>
    <property type="match status" value="1"/>
</dbReference>
<dbReference type="CDD" id="cd14502">
    <property type="entry name" value="RNA_5'-triphosphatase"/>
    <property type="match status" value="1"/>
</dbReference>
<dbReference type="Pfam" id="PF00561">
    <property type="entry name" value="Abhydrolase_1"/>
    <property type="match status" value="1"/>
</dbReference>
<keyword evidence="4" id="KW-1185">Reference proteome</keyword>
<dbReference type="InterPro" id="IPR003595">
    <property type="entry name" value="Tyr_Pase_cat"/>
</dbReference>
<evidence type="ECO:0000313" key="4">
    <source>
        <dbReference type="Proteomes" id="UP000286045"/>
    </source>
</evidence>
<evidence type="ECO:0000313" key="3">
    <source>
        <dbReference type="EMBL" id="RWA11847.1"/>
    </source>
</evidence>
<dbReference type="Proteomes" id="UP000286045">
    <property type="component" value="Unassembled WGS sequence"/>
</dbReference>
<name>A0A439DBQ9_9PEZI</name>
<protein>
    <recommendedName>
        <fullName evidence="2">Tyrosine specific protein phosphatases domain-containing protein</fullName>
    </recommendedName>
</protein>
<organism evidence="3 4">
    <name type="scientific">Xylaria grammica</name>
    <dbReference type="NCBI Taxonomy" id="363999"/>
    <lineage>
        <taxon>Eukaryota</taxon>
        <taxon>Fungi</taxon>
        <taxon>Dikarya</taxon>
        <taxon>Ascomycota</taxon>
        <taxon>Pezizomycotina</taxon>
        <taxon>Sordariomycetes</taxon>
        <taxon>Xylariomycetidae</taxon>
        <taxon>Xylariales</taxon>
        <taxon>Xylariaceae</taxon>
        <taxon>Xylaria</taxon>
    </lineage>
</organism>
<gene>
    <name evidence="3" type="ORF">EKO27_g3281</name>
</gene>
<dbReference type="EMBL" id="RYZI01000068">
    <property type="protein sequence ID" value="RWA11847.1"/>
    <property type="molecule type" value="Genomic_DNA"/>
</dbReference>
<dbReference type="InterPro" id="IPR000073">
    <property type="entry name" value="AB_hydrolase_1"/>
</dbReference>
<dbReference type="SUPFAM" id="SSF52799">
    <property type="entry name" value="(Phosphotyrosine protein) phosphatases II"/>
    <property type="match status" value="1"/>
</dbReference>
<dbReference type="InterPro" id="IPR051029">
    <property type="entry name" value="mRNA_Capping_Enz/RNA_Phosphat"/>
</dbReference>
<feature type="region of interest" description="Disordered" evidence="1">
    <location>
        <begin position="400"/>
        <end position="433"/>
    </location>
</feature>
<dbReference type="Gene3D" id="3.40.50.1820">
    <property type="entry name" value="alpha/beta hydrolase"/>
    <property type="match status" value="1"/>
</dbReference>
<accession>A0A439DBQ9</accession>
<reference evidence="3 4" key="1">
    <citation type="submission" date="2018-12" db="EMBL/GenBank/DDBJ databases">
        <title>Draft genome sequence of Xylaria grammica IHI A82.</title>
        <authorList>
            <person name="Buettner E."/>
            <person name="Kellner H."/>
        </authorList>
    </citation>
    <scope>NUCLEOTIDE SEQUENCE [LARGE SCALE GENOMIC DNA]</scope>
    <source>
        <strain evidence="3 4">IHI A82</strain>
    </source>
</reference>
<dbReference type="PANTHER" id="PTHR10367:SF25">
    <property type="entry name" value="DUAL SPECIFICITY PHOSPHATASE CATALYTIC DOMAIN PROTEIN (AFU_ORTHOLOGUE AFUA_1G03540)"/>
    <property type="match status" value="1"/>
</dbReference>
<dbReference type="AlphaFoldDB" id="A0A439DBQ9"/>
<dbReference type="InterPro" id="IPR000340">
    <property type="entry name" value="Dual-sp_phosphatase_cat-dom"/>
</dbReference>